<evidence type="ECO:0000313" key="2">
    <source>
        <dbReference type="Proteomes" id="UP000325081"/>
    </source>
</evidence>
<comment type="caution">
    <text evidence="1">The sequence shown here is derived from an EMBL/GenBank/DDBJ whole genome shotgun (WGS) entry which is preliminary data.</text>
</comment>
<proteinExistence type="predicted"/>
<keyword evidence="2" id="KW-1185">Reference proteome</keyword>
<dbReference type="AlphaFoldDB" id="A0A5A7P958"/>
<protein>
    <submittedName>
        <fullName evidence="1">NAD(P)H-quinone oxidoreductase subunit 2 B</fullName>
    </submittedName>
</protein>
<sequence length="146" mass="16627">MLQEGLKVEVKNGASLKVHGFNWITGVQGRKPQILNEVLHSHMLNPTEEDKWRRKMRPNGKWDHRNLITTPNLEQHILCLCSFVENHFPWACEEPSSPGPTHPMRARTLVELSTLGPPSEINELGIFVVIADEKHVVWLDVAVNIT</sequence>
<gene>
    <name evidence="1" type="ORF">STAS_05105</name>
</gene>
<reference evidence="2" key="1">
    <citation type="journal article" date="2019" name="Curr. Biol.">
        <title>Genome Sequence of Striga asiatica Provides Insight into the Evolution of Plant Parasitism.</title>
        <authorList>
            <person name="Yoshida S."/>
            <person name="Kim S."/>
            <person name="Wafula E.K."/>
            <person name="Tanskanen J."/>
            <person name="Kim Y.M."/>
            <person name="Honaas L."/>
            <person name="Yang Z."/>
            <person name="Spallek T."/>
            <person name="Conn C.E."/>
            <person name="Ichihashi Y."/>
            <person name="Cheong K."/>
            <person name="Cui S."/>
            <person name="Der J.P."/>
            <person name="Gundlach H."/>
            <person name="Jiao Y."/>
            <person name="Hori C."/>
            <person name="Ishida J.K."/>
            <person name="Kasahara H."/>
            <person name="Kiba T."/>
            <person name="Kim M.S."/>
            <person name="Koo N."/>
            <person name="Laohavisit A."/>
            <person name="Lee Y.H."/>
            <person name="Lumba S."/>
            <person name="McCourt P."/>
            <person name="Mortimer J.C."/>
            <person name="Mutuku J.M."/>
            <person name="Nomura T."/>
            <person name="Sasaki-Sekimoto Y."/>
            <person name="Seto Y."/>
            <person name="Wang Y."/>
            <person name="Wakatake T."/>
            <person name="Sakakibara H."/>
            <person name="Demura T."/>
            <person name="Yamaguchi S."/>
            <person name="Yoneyama K."/>
            <person name="Manabe R.I."/>
            <person name="Nelson D.C."/>
            <person name="Schulman A.H."/>
            <person name="Timko M.P."/>
            <person name="dePamphilis C.W."/>
            <person name="Choi D."/>
            <person name="Shirasu K."/>
        </authorList>
    </citation>
    <scope>NUCLEOTIDE SEQUENCE [LARGE SCALE GENOMIC DNA]</scope>
    <source>
        <strain evidence="2">cv. UVA1</strain>
    </source>
</reference>
<dbReference type="Proteomes" id="UP000325081">
    <property type="component" value="Unassembled WGS sequence"/>
</dbReference>
<name>A0A5A7P958_STRAF</name>
<evidence type="ECO:0000313" key="1">
    <source>
        <dbReference type="EMBL" id="GER29262.1"/>
    </source>
</evidence>
<dbReference type="EMBL" id="BKCP01003447">
    <property type="protein sequence ID" value="GER29262.1"/>
    <property type="molecule type" value="Genomic_DNA"/>
</dbReference>
<accession>A0A5A7P958</accession>
<organism evidence="1 2">
    <name type="scientific">Striga asiatica</name>
    <name type="common">Asiatic witchweed</name>
    <name type="synonym">Buchnera asiatica</name>
    <dbReference type="NCBI Taxonomy" id="4170"/>
    <lineage>
        <taxon>Eukaryota</taxon>
        <taxon>Viridiplantae</taxon>
        <taxon>Streptophyta</taxon>
        <taxon>Embryophyta</taxon>
        <taxon>Tracheophyta</taxon>
        <taxon>Spermatophyta</taxon>
        <taxon>Magnoliopsida</taxon>
        <taxon>eudicotyledons</taxon>
        <taxon>Gunneridae</taxon>
        <taxon>Pentapetalae</taxon>
        <taxon>asterids</taxon>
        <taxon>lamiids</taxon>
        <taxon>Lamiales</taxon>
        <taxon>Orobanchaceae</taxon>
        <taxon>Buchnereae</taxon>
        <taxon>Striga</taxon>
    </lineage>
</organism>